<dbReference type="STRING" id="1300222.I532_15111"/>
<dbReference type="SUPFAM" id="SSF75169">
    <property type="entry name" value="DsrEFH-like"/>
    <property type="match status" value="1"/>
</dbReference>
<dbReference type="Proteomes" id="UP000012081">
    <property type="component" value="Unassembled WGS sequence"/>
</dbReference>
<name>M8DDZ3_9BACL</name>
<reference evidence="1 2" key="1">
    <citation type="submission" date="2013-03" db="EMBL/GenBank/DDBJ databases">
        <title>Assembly of a new bacterial strain Brevibacillus borstelensis AK1.</title>
        <authorList>
            <person name="Rajan I."/>
            <person name="PoliReddy D."/>
            <person name="Sugumar T."/>
            <person name="Rathinam K."/>
            <person name="Alqarawi S."/>
            <person name="Khalil A.B."/>
            <person name="Sivakumar N."/>
        </authorList>
    </citation>
    <scope>NUCLEOTIDE SEQUENCE [LARGE SCALE GENOMIC DNA]</scope>
    <source>
        <strain evidence="1 2">AK1</strain>
    </source>
</reference>
<dbReference type="AlphaFoldDB" id="M8DDZ3"/>
<gene>
    <name evidence="1" type="ORF">I532_15111</name>
</gene>
<dbReference type="GeneID" id="89501625"/>
<dbReference type="PATRIC" id="fig|1300222.3.peg.3158"/>
<dbReference type="InterPro" id="IPR003787">
    <property type="entry name" value="Sulphur_relay_DsrE/F-like"/>
</dbReference>
<keyword evidence="2" id="KW-1185">Reference proteome</keyword>
<comment type="caution">
    <text evidence="1">The sequence shown here is derived from an EMBL/GenBank/DDBJ whole genome shotgun (WGS) entry which is preliminary data.</text>
</comment>
<proteinExistence type="predicted"/>
<sequence length="112" mass="12396">MHNKVILLASDQFGKGEPELGEIVMETFLVHVKQAEQKPAAIFCMNRGVFNLTEQSLAHLHLKELEEQGVPVYGCKTCVEHYGVADKLKAGQIAGMNLFVELSGKHEVFTIS</sequence>
<dbReference type="InterPro" id="IPR027396">
    <property type="entry name" value="DsrEFH-like"/>
</dbReference>
<evidence type="ECO:0000313" key="1">
    <source>
        <dbReference type="EMBL" id="EMT51683.1"/>
    </source>
</evidence>
<dbReference type="EMBL" id="APBN01000006">
    <property type="protein sequence ID" value="EMT51683.1"/>
    <property type="molecule type" value="Genomic_DNA"/>
</dbReference>
<protein>
    <submittedName>
        <fullName evidence="1">Uncharacterized protein</fullName>
    </submittedName>
</protein>
<dbReference type="Pfam" id="PF02635">
    <property type="entry name" value="DsrE"/>
    <property type="match status" value="1"/>
</dbReference>
<organism evidence="1 2">
    <name type="scientific">Brevibacillus borstelensis AK1</name>
    <dbReference type="NCBI Taxonomy" id="1300222"/>
    <lineage>
        <taxon>Bacteria</taxon>
        <taxon>Bacillati</taxon>
        <taxon>Bacillota</taxon>
        <taxon>Bacilli</taxon>
        <taxon>Bacillales</taxon>
        <taxon>Paenibacillaceae</taxon>
        <taxon>Brevibacillus</taxon>
    </lineage>
</organism>
<evidence type="ECO:0000313" key="2">
    <source>
        <dbReference type="Proteomes" id="UP000012081"/>
    </source>
</evidence>
<dbReference type="RefSeq" id="WP_003389248.1">
    <property type="nucleotide sequence ID" value="NZ_APBN01000006.1"/>
</dbReference>
<accession>M8DDZ3</accession>
<dbReference type="OrthoDB" id="9801500at2"/>
<dbReference type="Gene3D" id="3.40.1260.10">
    <property type="entry name" value="DsrEFH-like"/>
    <property type="match status" value="1"/>
</dbReference>